<dbReference type="AlphaFoldDB" id="A0A6G6IPL7"/>
<name>A0A6G6IPL7_PSENT</name>
<dbReference type="RefSeq" id="WP_128082507.1">
    <property type="nucleotide sequence ID" value="NZ_CP049140.1"/>
</dbReference>
<protein>
    <submittedName>
        <fullName evidence="1">Uncharacterized protein</fullName>
    </submittedName>
</protein>
<dbReference type="KEGG" id="pnt:G5B91_00180"/>
<dbReference type="Gene3D" id="3.30.930.30">
    <property type="match status" value="1"/>
</dbReference>
<evidence type="ECO:0000313" key="1">
    <source>
        <dbReference type="EMBL" id="QIE84770.1"/>
    </source>
</evidence>
<dbReference type="Proteomes" id="UP000501063">
    <property type="component" value="Chromosome"/>
</dbReference>
<sequence>MKNYVSANFKYYKDSQAKGEIGHVQRSFLKNKNVIEEFSKNNFSSNNDILKEYQNQIKLAEAQKGKKFQKNANTFLDCVLSLSEAQFEELKETSLDYQSDMRECLNDYAKRVEEKTGFKSLGWVFHADEGHYNEDQKRYVMNYHAQMIFLNYNFETKKQPLRDLQKRGNESVWSKLQDEAELSFAKVGFQRGESKENTKKEHLEKDQFIFEKNRLAMDKINSVLEKTELLETRIENLSKAKSIVDKFIEQMQKSSLFLSVQKKIEASNPKLYEYCKSTFTTVYELLFSSSSEIAELKNELVKFVETDSGNKKDKNLSTIEKLFFSDMKPDELHHNKIKGGVKNGLL</sequence>
<proteinExistence type="predicted"/>
<reference evidence="1 2" key="1">
    <citation type="submission" date="2020-02" db="EMBL/GenBank/DDBJ databases">
        <title>Integrative conjugative elements (ICEs) and plasmids drive adaptation of Pseudomonas nitroreducens strain HBP1 to wastewater environment.</title>
        <authorList>
            <person name="Sentchilo V."/>
            <person name="Carraro N."/>
            <person name="Bertelli C."/>
            <person name="van der Meer J.R."/>
        </authorList>
    </citation>
    <scope>NUCLEOTIDE SEQUENCE [LARGE SCALE GENOMIC DNA]</scope>
    <source>
        <strain evidence="1 2">HBP1</strain>
    </source>
</reference>
<evidence type="ECO:0000313" key="2">
    <source>
        <dbReference type="Proteomes" id="UP000501063"/>
    </source>
</evidence>
<organism evidence="1 2">
    <name type="scientific">Pseudomonas nitroreducens</name>
    <dbReference type="NCBI Taxonomy" id="46680"/>
    <lineage>
        <taxon>Bacteria</taxon>
        <taxon>Pseudomonadati</taxon>
        <taxon>Pseudomonadota</taxon>
        <taxon>Gammaproteobacteria</taxon>
        <taxon>Pseudomonadales</taxon>
        <taxon>Pseudomonadaceae</taxon>
        <taxon>Pseudomonas</taxon>
    </lineage>
</organism>
<gene>
    <name evidence="1" type="ORF">G5B91_00180</name>
</gene>
<dbReference type="EMBL" id="CP049140">
    <property type="protein sequence ID" value="QIE84770.1"/>
    <property type="molecule type" value="Genomic_DNA"/>
</dbReference>
<accession>A0A6G6IPL7</accession>